<dbReference type="Pfam" id="PF00534">
    <property type="entry name" value="Glycos_transf_1"/>
    <property type="match status" value="1"/>
</dbReference>
<dbReference type="InterPro" id="IPR001296">
    <property type="entry name" value="Glyco_trans_1"/>
</dbReference>
<dbReference type="SUPFAM" id="SSF53756">
    <property type="entry name" value="UDP-Glycosyltransferase/glycogen phosphorylase"/>
    <property type="match status" value="1"/>
</dbReference>
<keyword evidence="1" id="KW-0328">Glycosyltransferase</keyword>
<evidence type="ECO:0000259" key="3">
    <source>
        <dbReference type="Pfam" id="PF00534"/>
    </source>
</evidence>
<dbReference type="InterPro" id="IPR028098">
    <property type="entry name" value="Glyco_trans_4-like_N"/>
</dbReference>
<keyword evidence="6" id="KW-1185">Reference proteome</keyword>
<feature type="domain" description="Glycosyl transferase family 1" evidence="3">
    <location>
        <begin position="227"/>
        <end position="388"/>
    </location>
</feature>
<dbReference type="Proteomes" id="UP001205311">
    <property type="component" value="Unassembled WGS sequence"/>
</dbReference>
<dbReference type="Pfam" id="PF13439">
    <property type="entry name" value="Glyco_transf_4"/>
    <property type="match status" value="1"/>
</dbReference>
<organism evidence="5 6">
    <name type="scientific">Streptoalloteichus tenebrarius (strain ATCC 17920 / DSM 40477 / JCM 4838 / CBS 697.72 / NBRC 16177 / NCIMB 11028 / NRRL B-12390 / A12253. 1 / ISP 5477)</name>
    <name type="common">Streptomyces tenebrarius</name>
    <dbReference type="NCBI Taxonomy" id="1933"/>
    <lineage>
        <taxon>Bacteria</taxon>
        <taxon>Bacillati</taxon>
        <taxon>Actinomycetota</taxon>
        <taxon>Actinomycetes</taxon>
        <taxon>Pseudonocardiales</taxon>
        <taxon>Pseudonocardiaceae</taxon>
        <taxon>Streptoalloteichus</taxon>
    </lineage>
</organism>
<dbReference type="EMBL" id="JAMTCP010000038">
    <property type="protein sequence ID" value="MCP2261261.1"/>
    <property type="molecule type" value="Genomic_DNA"/>
</dbReference>
<evidence type="ECO:0000313" key="6">
    <source>
        <dbReference type="Proteomes" id="UP001205311"/>
    </source>
</evidence>
<dbReference type="PANTHER" id="PTHR45947:SF3">
    <property type="entry name" value="SULFOQUINOVOSYL TRANSFERASE SQD2"/>
    <property type="match status" value="1"/>
</dbReference>
<name>A0ABT1I0E7_STRSD</name>
<dbReference type="CDD" id="cd03819">
    <property type="entry name" value="GT4_WavL-like"/>
    <property type="match status" value="1"/>
</dbReference>
<dbReference type="PANTHER" id="PTHR45947">
    <property type="entry name" value="SULFOQUINOVOSYL TRANSFERASE SQD2"/>
    <property type="match status" value="1"/>
</dbReference>
<accession>A0ABT1I0E7</accession>
<proteinExistence type="predicted"/>
<evidence type="ECO:0000313" key="5">
    <source>
        <dbReference type="EMBL" id="MCP2261261.1"/>
    </source>
</evidence>
<reference evidence="5 6" key="1">
    <citation type="submission" date="2022-06" db="EMBL/GenBank/DDBJ databases">
        <title>Genomic Encyclopedia of Archaeal and Bacterial Type Strains, Phase II (KMG-II): from individual species to whole genera.</title>
        <authorList>
            <person name="Goeker M."/>
        </authorList>
    </citation>
    <scope>NUCLEOTIDE SEQUENCE [LARGE SCALE GENOMIC DNA]</scope>
    <source>
        <strain evidence="5 6">DSM 40477</strain>
    </source>
</reference>
<gene>
    <name evidence="5" type="ORF">LX15_004982</name>
</gene>
<dbReference type="InterPro" id="IPR050194">
    <property type="entry name" value="Glycosyltransferase_grp1"/>
</dbReference>
<sequence length="421" mass="45229">MGRGPVRVLRLTPFFHHDCVTSWPAEFDAVGGMQLQILRLSRELARRGVRQQVLTLGFPGLPRVRVDSPNLVVRITRAPLPRLRSELTGLVGLNQAWLVAALAACVRLRRTWRPDLVHVHADGQLWALLAGPAASRVLGVPYCVTLHCSRLSVYQPMSWIDQLQHRLVVAAEKWALRGASGVSTLTDRTASVVASALGVGAEDVDVVPDSVDTSSTVDRAEGRVLLEKLGVPSDHEAVGYVGRVAHEKGWPDLVRVAGALSDRKATFLVVGDGPQSGRMRDEVAAAGLSDRFLFTGFLPHHDIPAVMAGLDVLVMPSRHEELGGSALEAMLAGTPVAAYAVGGLRDTVGHVTPSLLVPPGDVTALAEAVRGVLDDPRPHRDQVAAGRSWLTDLFDGGAAARRVIAHYERVLSGTARLRPQE</sequence>
<evidence type="ECO:0000256" key="2">
    <source>
        <dbReference type="ARBA" id="ARBA00022679"/>
    </source>
</evidence>
<comment type="caution">
    <text evidence="5">The sequence shown here is derived from an EMBL/GenBank/DDBJ whole genome shotgun (WGS) entry which is preliminary data.</text>
</comment>
<evidence type="ECO:0000256" key="1">
    <source>
        <dbReference type="ARBA" id="ARBA00022676"/>
    </source>
</evidence>
<dbReference type="Gene3D" id="3.40.50.2000">
    <property type="entry name" value="Glycogen Phosphorylase B"/>
    <property type="match status" value="2"/>
</dbReference>
<feature type="domain" description="Glycosyltransferase subfamily 4-like N-terminal" evidence="4">
    <location>
        <begin position="30"/>
        <end position="214"/>
    </location>
</feature>
<protein>
    <submittedName>
        <fullName evidence="5">Glycosyltransferase involved in cell wall bisynthesis</fullName>
    </submittedName>
</protein>
<evidence type="ECO:0000259" key="4">
    <source>
        <dbReference type="Pfam" id="PF13439"/>
    </source>
</evidence>
<keyword evidence="2" id="KW-0808">Transferase</keyword>